<proteinExistence type="predicted"/>
<feature type="coiled-coil region" evidence="1">
    <location>
        <begin position="898"/>
        <end position="982"/>
    </location>
</feature>
<feature type="region of interest" description="Disordered" evidence="2">
    <location>
        <begin position="1023"/>
        <end position="1063"/>
    </location>
</feature>
<evidence type="ECO:0008006" key="5">
    <source>
        <dbReference type="Google" id="ProtNLM"/>
    </source>
</evidence>
<evidence type="ECO:0000256" key="1">
    <source>
        <dbReference type="SAM" id="Coils"/>
    </source>
</evidence>
<feature type="compositionally biased region" description="Polar residues" evidence="2">
    <location>
        <begin position="1034"/>
        <end position="1048"/>
    </location>
</feature>
<feature type="region of interest" description="Disordered" evidence="2">
    <location>
        <begin position="1"/>
        <end position="28"/>
    </location>
</feature>
<feature type="coiled-coil region" evidence="1">
    <location>
        <begin position="520"/>
        <end position="547"/>
    </location>
</feature>
<dbReference type="InterPro" id="IPR052579">
    <property type="entry name" value="Zinc_finger_SWIM"/>
</dbReference>
<protein>
    <recommendedName>
        <fullName evidence="5">FAR1 domain-containing protein</fullName>
    </recommendedName>
</protein>
<feature type="coiled-coil region" evidence="1">
    <location>
        <begin position="746"/>
        <end position="773"/>
    </location>
</feature>
<accession>A0AAD5M3H1</accession>
<feature type="compositionally biased region" description="Basic and acidic residues" evidence="2">
    <location>
        <begin position="1"/>
        <end position="26"/>
    </location>
</feature>
<sequence length="1703" mass="191564">MRGHELSRFRRDACEESSEGDERLYVEEEEEEPDDVLYELCRFDALLVREASVAPALAARWHQAIEATRRRVERQSVQVLAVLHDKDTRIAALEDELLRCPRSPRHCGVQTTELATKSTVDAALQTVDIQPPIRADAALQCDIKQALPSVVDLTVEHTSTQTVGETTVWTELHALQRQLEELQAQNDALRSTLQPPNDSPEWLRGVETQLRAALEAMETSTGVSACDTSLVAAVLGPSVDEAKHAPRSCLDLEHELQLLTLERDELLQELLALRAALVRDQKPRHDAQQMESTSSRELVVSSSTGAPVCARALGHVLAQLRRVRQRRCATLSAHELTMALVEALRTTSRSQRRKQRDAAVDIVAEVTREWLGWEAAHVRELEHLRQRFAADRELDLARIARLKDELQRVSRPSTSGPIEPSISNAEADLQARVAVNRRVLELQQALVLKDEELRVLTRTVQTLARAADASQRQLVLRSPSHPPATMAMGIVSNTRSLVAIGDVCDQFASEKERLQLSCRVAEGQRAIERLEQANRAMTARLRTLEGVVAMRQAAKRSTVDSREDWTESVLRTRVRTLELELEALRSHKAPGLYALSEGALLQRVESFLRRLEAHHNAARDAFAQTPTGDSDRDDSVLQRLYDALYVQYEDLVVQLSSLLVPERDRDRDRGCRPLPTLSVASSRRRLHASTQTTTRSQAVEATQTEPFQWEQQPLAALALEPVAKADAQVMTELDEQTASETTQRALEASVARLEALTSQNEQLRRQLARVHTEDEQGKKTNDERLDRQLAIREQENLELVRQLCDLKAKCFELEQRLRAAEETHETQRRRDLETYMAEVATRLSAIEAAKTAALKDRDALRGQLQRQQDAEAERRLALRDSATETELSGPMGCVVSSHSVLETRLVEQNQELEAVRARCDALQRELEDERQRHRLELERRAAETEGERARERSRVDEIDRAWTELQRELEQLVAEHENATRAADARIAFLLQCVEDCGRLVDSDASVSTRDLYDTVVSLSQRVPGVRPARRRTATGTKSTRPPNNNGPSHGRNENSDEDGGVLGRLDASTWRLRASRLEDELSATSWRLETLEDRLRTEQRDTASLKAEVTARLAKENDLLSKQGALKTELAQLRAQHSALASRLQETRRELTRRDEAVQGTDSECVRLRTALQRKSELVARHKTRADDLQLALEAVTQRVTQLERHEKAWLSGQAKHKELNTALQDARQQAAALLEQQRGLVAKCDAQREQLDASQRRVKSLRQETALLREQLKSAREAAPVTTAAIRATPGSNSGSAGDATAAMREEIKALKRRVLRKQEVIVACKAKLVALEDELASERSRLLSATQTTRQLSAVHREREQSIRQGTRDLKHALDAEVQAKSQQLDGLRASVFDACEVFVRCGVEPDPAADSDASSALTALDDDDAESEELGRDGIWLELRESSKRRAPSSSEDSYREESSAAEHDDENADATASAESDRCGDVDDAGDEGESESDGEEHEAESLAGETFDSWTEFDEVFAVYCKRTFQVFTRSSATPVAARNAKRPKQSKTLPVPDAFRHYNRVLKCTHGQPHRNRGKGKKTRQKIRFTGCRAQNVEGEWKAVVTNHFSGHNHPLGAKEYRRYARNRTVIPSDVLAAVRQLNRHNTKRRSIWHFIRENVDSDISMKDVHNLCDRQSKEEMTAPTVEGRVDKYLKNFVVM</sequence>
<feature type="coiled-coil region" evidence="1">
    <location>
        <begin position="1324"/>
        <end position="1351"/>
    </location>
</feature>
<keyword evidence="1" id="KW-0175">Coiled coil</keyword>
<feature type="compositionally biased region" description="Basic and acidic residues" evidence="2">
    <location>
        <begin position="1457"/>
        <end position="1467"/>
    </location>
</feature>
<gene>
    <name evidence="3" type="ORF">P43SY_009545</name>
</gene>
<name>A0AAD5M3H1_PYTIN</name>
<feature type="coiled-coil region" evidence="1">
    <location>
        <begin position="1075"/>
        <end position="1155"/>
    </location>
</feature>
<dbReference type="Proteomes" id="UP001209570">
    <property type="component" value="Unassembled WGS sequence"/>
</dbReference>
<feature type="coiled-coil region" evidence="1">
    <location>
        <begin position="1180"/>
        <end position="1280"/>
    </location>
</feature>
<dbReference type="PANTHER" id="PTHR31569">
    <property type="entry name" value="SWIM-TYPE DOMAIN-CONTAINING PROTEIN"/>
    <property type="match status" value="1"/>
</dbReference>
<feature type="coiled-coil region" evidence="1">
    <location>
        <begin position="249"/>
        <end position="276"/>
    </location>
</feature>
<feature type="region of interest" description="Disordered" evidence="2">
    <location>
        <begin position="1409"/>
        <end position="1511"/>
    </location>
</feature>
<keyword evidence="4" id="KW-1185">Reference proteome</keyword>
<feature type="region of interest" description="Disordered" evidence="2">
    <location>
        <begin position="664"/>
        <end position="706"/>
    </location>
</feature>
<dbReference type="EMBL" id="JAKCXM010000088">
    <property type="protein sequence ID" value="KAJ0403115.1"/>
    <property type="molecule type" value="Genomic_DNA"/>
</dbReference>
<evidence type="ECO:0000313" key="3">
    <source>
        <dbReference type="EMBL" id="KAJ0403115.1"/>
    </source>
</evidence>
<dbReference type="PANTHER" id="PTHR31569:SF4">
    <property type="entry name" value="SWIM-TYPE DOMAIN-CONTAINING PROTEIN"/>
    <property type="match status" value="1"/>
</dbReference>
<evidence type="ECO:0000256" key="2">
    <source>
        <dbReference type="SAM" id="MobiDB-lite"/>
    </source>
</evidence>
<feature type="compositionally biased region" description="Low complexity" evidence="2">
    <location>
        <begin position="1412"/>
        <end position="1423"/>
    </location>
</feature>
<feature type="compositionally biased region" description="Polar residues" evidence="2">
    <location>
        <begin position="688"/>
        <end position="706"/>
    </location>
</feature>
<comment type="caution">
    <text evidence="3">The sequence shown here is derived from an EMBL/GenBank/DDBJ whole genome shotgun (WGS) entry which is preliminary data.</text>
</comment>
<evidence type="ECO:0000313" key="4">
    <source>
        <dbReference type="Proteomes" id="UP001209570"/>
    </source>
</evidence>
<organism evidence="3 4">
    <name type="scientific">Pythium insidiosum</name>
    <name type="common">Pythiosis disease agent</name>
    <dbReference type="NCBI Taxonomy" id="114742"/>
    <lineage>
        <taxon>Eukaryota</taxon>
        <taxon>Sar</taxon>
        <taxon>Stramenopiles</taxon>
        <taxon>Oomycota</taxon>
        <taxon>Peronosporomycetes</taxon>
        <taxon>Pythiales</taxon>
        <taxon>Pythiaceae</taxon>
        <taxon>Pythium</taxon>
    </lineage>
</organism>
<feature type="compositionally biased region" description="Acidic residues" evidence="2">
    <location>
        <begin position="1487"/>
        <end position="1504"/>
    </location>
</feature>
<reference evidence="3" key="1">
    <citation type="submission" date="2021-12" db="EMBL/GenBank/DDBJ databases">
        <title>Prjna785345.</title>
        <authorList>
            <person name="Rujirawat T."/>
            <person name="Krajaejun T."/>
        </authorList>
    </citation>
    <scope>NUCLEOTIDE SEQUENCE</scope>
    <source>
        <strain evidence="3">Pi057C3</strain>
    </source>
</reference>